<feature type="transmembrane region" description="Helical" evidence="5">
    <location>
        <begin position="153"/>
        <end position="175"/>
    </location>
</feature>
<keyword evidence="5" id="KW-0813">Transport</keyword>
<dbReference type="Gene3D" id="1.10.3720.10">
    <property type="entry name" value="MetI-like"/>
    <property type="match status" value="1"/>
</dbReference>
<dbReference type="Pfam" id="PF00528">
    <property type="entry name" value="BPD_transp_1"/>
    <property type="match status" value="1"/>
</dbReference>
<name>A0ABS4KB24_9CLOT</name>
<feature type="transmembrane region" description="Helical" evidence="5">
    <location>
        <begin position="196"/>
        <end position="219"/>
    </location>
</feature>
<feature type="transmembrane region" description="Helical" evidence="5">
    <location>
        <begin position="65"/>
        <end position="88"/>
    </location>
</feature>
<accession>A0ABS4KB24</accession>
<reference evidence="7 8" key="1">
    <citation type="submission" date="2021-03" db="EMBL/GenBank/DDBJ databases">
        <title>Genomic Encyclopedia of Type Strains, Phase IV (KMG-IV): sequencing the most valuable type-strain genomes for metagenomic binning, comparative biology and taxonomic classification.</title>
        <authorList>
            <person name="Goeker M."/>
        </authorList>
    </citation>
    <scope>NUCLEOTIDE SEQUENCE [LARGE SCALE GENOMIC DNA]</scope>
    <source>
        <strain evidence="7 8">DSM 28650</strain>
    </source>
</reference>
<evidence type="ECO:0000256" key="3">
    <source>
        <dbReference type="ARBA" id="ARBA00022989"/>
    </source>
</evidence>
<dbReference type="InterPro" id="IPR035906">
    <property type="entry name" value="MetI-like_sf"/>
</dbReference>
<dbReference type="InterPro" id="IPR052730">
    <property type="entry name" value="Sugar_ABC_transporter"/>
</dbReference>
<protein>
    <submittedName>
        <fullName evidence="7">Spermidine/putrescine transport system permease protein</fullName>
    </submittedName>
</protein>
<evidence type="ECO:0000256" key="1">
    <source>
        <dbReference type="ARBA" id="ARBA00004141"/>
    </source>
</evidence>
<dbReference type="Proteomes" id="UP001519308">
    <property type="component" value="Unassembled WGS sequence"/>
</dbReference>
<feature type="transmembrane region" description="Helical" evidence="5">
    <location>
        <begin position="100"/>
        <end position="121"/>
    </location>
</feature>
<keyword evidence="4 5" id="KW-0472">Membrane</keyword>
<evidence type="ECO:0000256" key="2">
    <source>
        <dbReference type="ARBA" id="ARBA00022692"/>
    </source>
</evidence>
<comment type="caution">
    <text evidence="7">The sequence shown here is derived from an EMBL/GenBank/DDBJ whole genome shotgun (WGS) entry which is preliminary data.</text>
</comment>
<organism evidence="7 8">
    <name type="scientific">Clostridium punense</name>
    <dbReference type="NCBI Taxonomy" id="1054297"/>
    <lineage>
        <taxon>Bacteria</taxon>
        <taxon>Bacillati</taxon>
        <taxon>Bacillota</taxon>
        <taxon>Clostridia</taxon>
        <taxon>Eubacteriales</taxon>
        <taxon>Clostridiaceae</taxon>
        <taxon>Clostridium</taxon>
    </lineage>
</organism>
<evidence type="ECO:0000259" key="6">
    <source>
        <dbReference type="PROSITE" id="PS50928"/>
    </source>
</evidence>
<evidence type="ECO:0000313" key="8">
    <source>
        <dbReference type="Proteomes" id="UP001519308"/>
    </source>
</evidence>
<proteinExistence type="inferred from homology"/>
<dbReference type="CDD" id="cd06261">
    <property type="entry name" value="TM_PBP2"/>
    <property type="match status" value="1"/>
</dbReference>
<evidence type="ECO:0000313" key="7">
    <source>
        <dbReference type="EMBL" id="MBP2024376.1"/>
    </source>
</evidence>
<feature type="transmembrane region" description="Helical" evidence="5">
    <location>
        <begin position="256"/>
        <end position="275"/>
    </location>
</feature>
<dbReference type="PANTHER" id="PTHR43759:SF1">
    <property type="entry name" value="GLUCOSE IMPORT SYSTEM PERMEASE PROTEIN GLCT"/>
    <property type="match status" value="1"/>
</dbReference>
<sequence length="292" mass="32623">MNSKYKPYILVLPFLLIMTLIFFMGLINGVIQSLGYLPFIGLKEFTFKFYSEVLKDKEFLSSLSYTLYISLASSILSVGIGILVAFLLDKVKKDGKLSYGLYETPIIIPHLVGILVVIYIFSQTGIISRVMYLIGIIKEPSDFPLLIYDEKGIGIIFVYLYKQIPYVALTVYSVLKNLNKGLKDVALNLGASSMQAVIYIILPLLAPSILSSFLITFAFDFGAFEVPFLLGSPAKSMLPVKAYIDYTNPDFAYRPYTMVTNVIISTISLLLVLGYTQIFKYFGKKGKEGGII</sequence>
<dbReference type="InterPro" id="IPR000515">
    <property type="entry name" value="MetI-like"/>
</dbReference>
<evidence type="ECO:0000256" key="4">
    <source>
        <dbReference type="ARBA" id="ARBA00023136"/>
    </source>
</evidence>
<dbReference type="SUPFAM" id="SSF161098">
    <property type="entry name" value="MetI-like"/>
    <property type="match status" value="1"/>
</dbReference>
<dbReference type="PROSITE" id="PS50928">
    <property type="entry name" value="ABC_TM1"/>
    <property type="match status" value="1"/>
</dbReference>
<keyword evidence="3 5" id="KW-1133">Transmembrane helix</keyword>
<keyword evidence="2 5" id="KW-0812">Transmembrane</keyword>
<comment type="similarity">
    <text evidence="5">Belongs to the binding-protein-dependent transport system permease family.</text>
</comment>
<comment type="subcellular location">
    <subcellularLocation>
        <location evidence="5">Cell membrane</location>
        <topology evidence="5">Multi-pass membrane protein</topology>
    </subcellularLocation>
    <subcellularLocation>
        <location evidence="1">Membrane</location>
        <topology evidence="1">Multi-pass membrane protein</topology>
    </subcellularLocation>
</comment>
<gene>
    <name evidence="7" type="ORF">J2Z44_004244</name>
</gene>
<feature type="domain" description="ABC transmembrane type-1" evidence="6">
    <location>
        <begin position="63"/>
        <end position="275"/>
    </location>
</feature>
<dbReference type="EMBL" id="JAGGLL010000065">
    <property type="protein sequence ID" value="MBP2024376.1"/>
    <property type="molecule type" value="Genomic_DNA"/>
</dbReference>
<keyword evidence="8" id="KW-1185">Reference proteome</keyword>
<dbReference type="PANTHER" id="PTHR43759">
    <property type="entry name" value="TREHALOSE TRANSPORT SYSTEM PERMEASE PROTEIN SUGA"/>
    <property type="match status" value="1"/>
</dbReference>
<evidence type="ECO:0000256" key="5">
    <source>
        <dbReference type="RuleBase" id="RU363032"/>
    </source>
</evidence>
<dbReference type="RefSeq" id="WP_209650035.1">
    <property type="nucleotide sequence ID" value="NZ_JAGGLL010000065.1"/>
</dbReference>
<feature type="transmembrane region" description="Helical" evidence="5">
    <location>
        <begin position="7"/>
        <end position="31"/>
    </location>
</feature>